<evidence type="ECO:0000259" key="7">
    <source>
        <dbReference type="Pfam" id="PF01266"/>
    </source>
</evidence>
<feature type="domain" description="FAD dependent oxidoreductase" evidence="7">
    <location>
        <begin position="11"/>
        <end position="395"/>
    </location>
</feature>
<dbReference type="PANTHER" id="PTHR10961">
    <property type="entry name" value="PEROXISOMAL SARCOSINE OXIDASE"/>
    <property type="match status" value="1"/>
</dbReference>
<dbReference type="GO" id="GO:0008115">
    <property type="term" value="F:sarcosine oxidase activity"/>
    <property type="evidence" value="ECO:0007669"/>
    <property type="project" value="TreeGrafter"/>
</dbReference>
<evidence type="ECO:0000256" key="5">
    <source>
        <dbReference type="ARBA" id="ARBA00023002"/>
    </source>
</evidence>
<dbReference type="OrthoDB" id="2219495at2759"/>
<dbReference type="InterPro" id="IPR006076">
    <property type="entry name" value="FAD-dep_OxRdtase"/>
</dbReference>
<name>A0A165AG03_XYLHT</name>
<dbReference type="SUPFAM" id="SSF51905">
    <property type="entry name" value="FAD/NAD(P)-binding domain"/>
    <property type="match status" value="1"/>
</dbReference>
<comment type="similarity">
    <text evidence="2">Belongs to the MSOX/MTOX family.</text>
</comment>
<dbReference type="InterPro" id="IPR045170">
    <property type="entry name" value="MTOX"/>
</dbReference>
<evidence type="ECO:0000313" key="8">
    <source>
        <dbReference type="EMBL" id="KZF20413.1"/>
    </source>
</evidence>
<dbReference type="PANTHER" id="PTHR10961:SF24">
    <property type="entry name" value="HYPOTHETICAL FRUCTOSYL AMINE:OXYGEN OXIDOREDUCTASE (EUROFUNG)"/>
    <property type="match status" value="1"/>
</dbReference>
<keyword evidence="3" id="KW-0285">Flavoprotein</keyword>
<proteinExistence type="inferred from homology"/>
<protein>
    <submittedName>
        <fullName evidence="8">Fructosyl amine:oxygen oxidoreductase-like protein</fullName>
    </submittedName>
</protein>
<keyword evidence="9" id="KW-1185">Reference proteome</keyword>
<dbReference type="GeneID" id="28898382"/>
<evidence type="ECO:0000256" key="6">
    <source>
        <dbReference type="SAM" id="MobiDB-lite"/>
    </source>
</evidence>
<organism evidence="8 9">
    <name type="scientific">Xylona heveae (strain CBS 132557 / TC161)</name>
    <dbReference type="NCBI Taxonomy" id="1328760"/>
    <lineage>
        <taxon>Eukaryota</taxon>
        <taxon>Fungi</taxon>
        <taxon>Dikarya</taxon>
        <taxon>Ascomycota</taxon>
        <taxon>Pezizomycotina</taxon>
        <taxon>Xylonomycetes</taxon>
        <taxon>Xylonales</taxon>
        <taxon>Xylonaceae</taxon>
        <taxon>Xylona</taxon>
    </lineage>
</organism>
<dbReference type="OMA" id="CWCADTV"/>
<dbReference type="EMBL" id="KV407463">
    <property type="protein sequence ID" value="KZF20413.1"/>
    <property type="molecule type" value="Genomic_DNA"/>
</dbReference>
<evidence type="ECO:0000256" key="3">
    <source>
        <dbReference type="ARBA" id="ARBA00022630"/>
    </source>
</evidence>
<sequence length="469" mass="52456">MTRKIDQSKAILVIGGGTWGSSTALHLARRGYKNVTVLDHYYIPSAISAGNDVNKICDEDTYPDSEDDPDFVSRTLAAACAKGWLEDPLFKPYYHATGYVAAAHTPAGFKHLEKKELPASRVGFVRIETPEEFRKTMPEGVLTGDFPGWKGWQKKSGSGWVEARKALVATATEAIRLGVKYICGQPGNVQRLLFSSPDDGKTHDIVGVETADGKQHHASLVILAAGANADAFLDFKDQLRPTAWTLAHIKMTAEEAKLYKNLPVLFNVEKGFFMEPDFVNHELKFCDEHPGYCNWVDVPVTDPVTGKTQTKRRSVPFARSQIPVESEQRMRSFLRDIMPHLAERPFSFARICWCADTVDRKYLIDIHPDHPSLVLACGASGHGFKHISSIGSFVVDAIEGKLHPKLKHAMRWRPEQAVGRDWDDVQNRMGDPYAMQDFQKVKEWMPTPDHSQSSVQLDDGSIKHTGTWK</sequence>
<evidence type="ECO:0000256" key="4">
    <source>
        <dbReference type="ARBA" id="ARBA00022827"/>
    </source>
</evidence>
<comment type="cofactor">
    <cofactor evidence="1">
        <name>FAD</name>
        <dbReference type="ChEBI" id="CHEBI:57692"/>
    </cofactor>
</comment>
<dbReference type="Gene3D" id="3.30.9.10">
    <property type="entry name" value="D-Amino Acid Oxidase, subunit A, domain 2"/>
    <property type="match status" value="1"/>
</dbReference>
<feature type="region of interest" description="Disordered" evidence="6">
    <location>
        <begin position="445"/>
        <end position="469"/>
    </location>
</feature>
<dbReference type="GO" id="GO:0050660">
    <property type="term" value="F:flavin adenine dinucleotide binding"/>
    <property type="evidence" value="ECO:0007669"/>
    <property type="project" value="InterPro"/>
</dbReference>
<dbReference type="Pfam" id="PF01266">
    <property type="entry name" value="DAO"/>
    <property type="match status" value="1"/>
</dbReference>
<gene>
    <name evidence="8" type="ORF">L228DRAFT_250096</name>
</gene>
<evidence type="ECO:0000256" key="1">
    <source>
        <dbReference type="ARBA" id="ARBA00001974"/>
    </source>
</evidence>
<dbReference type="Proteomes" id="UP000076632">
    <property type="component" value="Unassembled WGS sequence"/>
</dbReference>
<keyword evidence="4" id="KW-0274">FAD</keyword>
<evidence type="ECO:0000313" key="9">
    <source>
        <dbReference type="Proteomes" id="UP000076632"/>
    </source>
</evidence>
<dbReference type="GO" id="GO:0051698">
    <property type="term" value="F:saccharopine oxidase activity"/>
    <property type="evidence" value="ECO:0007669"/>
    <property type="project" value="TreeGrafter"/>
</dbReference>
<dbReference type="RefSeq" id="XP_018185968.1">
    <property type="nucleotide sequence ID" value="XM_018333245.1"/>
</dbReference>
<dbReference type="STRING" id="1328760.A0A165AG03"/>
<dbReference type="Gene3D" id="3.50.50.60">
    <property type="entry name" value="FAD/NAD(P)-binding domain"/>
    <property type="match status" value="1"/>
</dbReference>
<dbReference type="InParanoid" id="A0A165AG03"/>
<evidence type="ECO:0000256" key="2">
    <source>
        <dbReference type="ARBA" id="ARBA00010989"/>
    </source>
</evidence>
<reference evidence="8 9" key="1">
    <citation type="journal article" date="2016" name="Fungal Biol.">
        <title>The genome of Xylona heveae provides a window into fungal endophytism.</title>
        <authorList>
            <person name="Gazis R."/>
            <person name="Kuo A."/>
            <person name="Riley R."/>
            <person name="LaButti K."/>
            <person name="Lipzen A."/>
            <person name="Lin J."/>
            <person name="Amirebrahimi M."/>
            <person name="Hesse C.N."/>
            <person name="Spatafora J.W."/>
            <person name="Henrissat B."/>
            <person name="Hainaut M."/>
            <person name="Grigoriev I.V."/>
            <person name="Hibbett D.S."/>
        </authorList>
    </citation>
    <scope>NUCLEOTIDE SEQUENCE [LARGE SCALE GENOMIC DNA]</scope>
    <source>
        <strain evidence="8 9">TC161</strain>
    </source>
</reference>
<accession>A0A165AG03</accession>
<dbReference type="InterPro" id="IPR036188">
    <property type="entry name" value="FAD/NAD-bd_sf"/>
</dbReference>
<keyword evidence="5" id="KW-0560">Oxidoreductase</keyword>
<dbReference type="AlphaFoldDB" id="A0A165AG03"/>